<dbReference type="RefSeq" id="WP_162423498.1">
    <property type="nucleotide sequence ID" value="NZ_WVIE01000012.1"/>
</dbReference>
<accession>A0A8J7Z4F1</accession>
<dbReference type="AlphaFoldDB" id="A0A8J7Z4F1"/>
<organism evidence="1 2">
    <name type="scientific">Myxacorys almedinensis A</name>
    <dbReference type="NCBI Taxonomy" id="2690445"/>
    <lineage>
        <taxon>Bacteria</taxon>
        <taxon>Bacillati</taxon>
        <taxon>Cyanobacteriota</taxon>
        <taxon>Cyanophyceae</taxon>
        <taxon>Leptolyngbyales</taxon>
        <taxon>Leptolyngbyaceae</taxon>
        <taxon>Myxacorys</taxon>
        <taxon>Myxacorys almedinensis</taxon>
    </lineage>
</organism>
<protein>
    <submittedName>
        <fullName evidence="1">Uncharacterized protein</fullName>
    </submittedName>
</protein>
<reference evidence="1" key="1">
    <citation type="submission" date="2019-12" db="EMBL/GenBank/DDBJ databases">
        <title>High-Quality draft genome sequences of three cyanobacteria isolated from the limestone walls of the Old Cathedral of Coimbra.</title>
        <authorList>
            <person name="Tiago I."/>
            <person name="Soares F."/>
            <person name="Portugal A."/>
        </authorList>
    </citation>
    <scope>NUCLEOTIDE SEQUENCE</scope>
    <source>
        <strain evidence="1">A</strain>
    </source>
</reference>
<evidence type="ECO:0000313" key="2">
    <source>
        <dbReference type="Proteomes" id="UP000646053"/>
    </source>
</evidence>
<gene>
    <name evidence="1" type="ORF">GS601_11830</name>
</gene>
<sequence>MRYPFILPLVAVAIVGSTLPGSTQPASTQKPVIAPLNKSRSYIGLKYRDVPQGVDYIGGWVIDLQKNGDFKHAVTHVRDHNGEMLWLDRFINHDRATGKANFQVVDVLKLPLISKAQVFSAHGFCMKNGNRDPDLIAIAKATDTQYRTTIYRAWKANRAKETFEEISTKGITCENPAWGV</sequence>
<comment type="caution">
    <text evidence="1">The sequence shown here is derived from an EMBL/GenBank/DDBJ whole genome shotgun (WGS) entry which is preliminary data.</text>
</comment>
<evidence type="ECO:0000313" key="1">
    <source>
        <dbReference type="EMBL" id="NDJ17971.1"/>
    </source>
</evidence>
<keyword evidence="2" id="KW-1185">Reference proteome</keyword>
<dbReference type="Proteomes" id="UP000646053">
    <property type="component" value="Unassembled WGS sequence"/>
</dbReference>
<name>A0A8J7Z4F1_9CYAN</name>
<dbReference type="EMBL" id="WVIE01000012">
    <property type="protein sequence ID" value="NDJ17971.1"/>
    <property type="molecule type" value="Genomic_DNA"/>
</dbReference>
<proteinExistence type="predicted"/>